<proteinExistence type="inferred from homology"/>
<dbReference type="EC" id="2.1.1.244" evidence="5"/>
<comment type="catalytic activity">
    <reaction evidence="8">
        <text>N-terminal L-seryl-L-prolyl-L-lysyl-[protein] + 3 S-adenosyl-L-methionine = N-terminal N,N,N-trimethyl-L-seryl-L-prolyl-L-lysyl-[protein] + 3 S-adenosyl-L-homocysteine + 3 H(+)</text>
        <dbReference type="Rhea" id="RHEA:54724"/>
        <dbReference type="Rhea" id="RHEA-COMP:13789"/>
        <dbReference type="Rhea" id="RHEA-COMP:13973"/>
        <dbReference type="ChEBI" id="CHEBI:15378"/>
        <dbReference type="ChEBI" id="CHEBI:57856"/>
        <dbReference type="ChEBI" id="CHEBI:59789"/>
        <dbReference type="ChEBI" id="CHEBI:138061"/>
        <dbReference type="ChEBI" id="CHEBI:138317"/>
        <dbReference type="EC" id="2.1.1.244"/>
    </reaction>
</comment>
<dbReference type="EMBL" id="JAPFFM010000012">
    <property type="protein sequence ID" value="KAJ6727699.1"/>
    <property type="molecule type" value="Genomic_DNA"/>
</dbReference>
<evidence type="ECO:0000256" key="10">
    <source>
        <dbReference type="ARBA" id="ARBA00048167"/>
    </source>
</evidence>
<feature type="binding site" evidence="11">
    <location>
        <position position="141"/>
    </location>
    <ligand>
        <name>S-adenosyl-L-methionine</name>
        <dbReference type="ChEBI" id="CHEBI:59789"/>
    </ligand>
</feature>
<dbReference type="CDD" id="cd02440">
    <property type="entry name" value="AdoMet_MTases"/>
    <property type="match status" value="1"/>
</dbReference>
<evidence type="ECO:0000256" key="7">
    <source>
        <dbReference type="ARBA" id="ARBA00043129"/>
    </source>
</evidence>
<organism evidence="13 14">
    <name type="scientific">Salix koriyanagi</name>
    <dbReference type="NCBI Taxonomy" id="2511006"/>
    <lineage>
        <taxon>Eukaryota</taxon>
        <taxon>Viridiplantae</taxon>
        <taxon>Streptophyta</taxon>
        <taxon>Embryophyta</taxon>
        <taxon>Tracheophyta</taxon>
        <taxon>Spermatophyta</taxon>
        <taxon>Magnoliopsida</taxon>
        <taxon>eudicotyledons</taxon>
        <taxon>Gunneridae</taxon>
        <taxon>Pentapetalae</taxon>
        <taxon>rosids</taxon>
        <taxon>fabids</taxon>
        <taxon>Malpighiales</taxon>
        <taxon>Salicaceae</taxon>
        <taxon>Saliceae</taxon>
        <taxon>Salix</taxon>
    </lineage>
</organism>
<comment type="similarity">
    <text evidence="1">Belongs to the methyltransferase superfamily. NTM1 family.</text>
</comment>
<evidence type="ECO:0000313" key="14">
    <source>
        <dbReference type="Proteomes" id="UP001151752"/>
    </source>
</evidence>
<evidence type="ECO:0000313" key="13">
    <source>
        <dbReference type="EMBL" id="KAJ6727699.1"/>
    </source>
</evidence>
<evidence type="ECO:0000256" key="2">
    <source>
        <dbReference type="ARBA" id="ARBA00022603"/>
    </source>
</evidence>
<feature type="binding site" evidence="11">
    <location>
        <begin position="125"/>
        <end position="126"/>
    </location>
    <ligand>
        <name>S-adenosyl-L-methionine</name>
        <dbReference type="ChEBI" id="CHEBI:59789"/>
    </ligand>
</feature>
<keyword evidence="2" id="KW-0489">Methyltransferase</keyword>
<evidence type="ECO:0000256" key="8">
    <source>
        <dbReference type="ARBA" id="ARBA00047306"/>
    </source>
</evidence>
<feature type="binding site" evidence="11">
    <location>
        <position position="93"/>
    </location>
    <ligand>
        <name>S-adenosyl-L-methionine</name>
        <dbReference type="ChEBI" id="CHEBI:59789"/>
    </ligand>
</feature>
<evidence type="ECO:0000256" key="9">
    <source>
        <dbReference type="ARBA" id="ARBA00047885"/>
    </source>
</evidence>
<comment type="caution">
    <text evidence="13">The sequence shown here is derived from an EMBL/GenBank/DDBJ whole genome shotgun (WGS) entry which is preliminary data.</text>
</comment>
<keyword evidence="4 11" id="KW-0949">S-adenosyl-L-methionine</keyword>
<gene>
    <name evidence="13" type="ORF">OIU74_005865</name>
</gene>
<dbReference type="Gene3D" id="3.40.50.150">
    <property type="entry name" value="Vaccinia Virus protein VP39"/>
    <property type="match status" value="1"/>
</dbReference>
<evidence type="ECO:0000256" key="12">
    <source>
        <dbReference type="SAM" id="MobiDB-lite"/>
    </source>
</evidence>
<dbReference type="GO" id="GO:0071885">
    <property type="term" value="F:N-terminal protein N-methyltransferase activity"/>
    <property type="evidence" value="ECO:0007669"/>
    <property type="project" value="UniProtKB-EC"/>
</dbReference>
<dbReference type="Proteomes" id="UP001151752">
    <property type="component" value="Chromosome 11"/>
</dbReference>
<feature type="binding site" evidence="11">
    <location>
        <position position="98"/>
    </location>
    <ligand>
        <name>S-adenosyl-L-methionine</name>
        <dbReference type="ChEBI" id="CHEBI:59789"/>
    </ligand>
</feature>
<dbReference type="InterPro" id="IPR029063">
    <property type="entry name" value="SAM-dependent_MTases_sf"/>
</dbReference>
<evidence type="ECO:0000256" key="5">
    <source>
        <dbReference type="ARBA" id="ARBA00039112"/>
    </source>
</evidence>
<dbReference type="AlphaFoldDB" id="A0A9Q0UCT6"/>
<evidence type="ECO:0000256" key="4">
    <source>
        <dbReference type="ARBA" id="ARBA00022691"/>
    </source>
</evidence>
<evidence type="ECO:0000256" key="6">
    <source>
        <dbReference type="ARBA" id="ARBA00039449"/>
    </source>
</evidence>
<feature type="compositionally biased region" description="Basic and acidic residues" evidence="12">
    <location>
        <begin position="8"/>
        <end position="24"/>
    </location>
</feature>
<evidence type="ECO:0000256" key="1">
    <source>
        <dbReference type="ARBA" id="ARBA00009059"/>
    </source>
</evidence>
<comment type="catalytic activity">
    <reaction evidence="10">
        <text>N-terminal L-alanyl-L-prolyl-L-lysyl-[protein] + 3 S-adenosyl-L-methionine = N-terminal N,N,N-trimethyl-L-alanyl-L-prolyl-L-lysyl-[protein] + 3 S-adenosyl-L-homocysteine + 3 H(+)</text>
        <dbReference type="Rhea" id="RHEA:54712"/>
        <dbReference type="Rhea" id="RHEA-COMP:13785"/>
        <dbReference type="Rhea" id="RHEA-COMP:13971"/>
        <dbReference type="ChEBI" id="CHEBI:15378"/>
        <dbReference type="ChEBI" id="CHEBI:57856"/>
        <dbReference type="ChEBI" id="CHEBI:59789"/>
        <dbReference type="ChEBI" id="CHEBI:138057"/>
        <dbReference type="ChEBI" id="CHEBI:138315"/>
        <dbReference type="EC" id="2.1.1.244"/>
    </reaction>
</comment>
<dbReference type="PIRSF" id="PIRSF016958">
    <property type="entry name" value="DUF858_MeTrfase_lik"/>
    <property type="match status" value="1"/>
</dbReference>
<dbReference type="SUPFAM" id="SSF53335">
    <property type="entry name" value="S-adenosyl-L-methionine-dependent methyltransferases"/>
    <property type="match status" value="1"/>
</dbReference>
<dbReference type="PANTHER" id="PTHR12753:SF0">
    <property type="entry name" value="ALPHA N-TERMINAL PROTEIN METHYLTRANSFERASE 1"/>
    <property type="match status" value="1"/>
</dbReference>
<reference evidence="13" key="1">
    <citation type="submission" date="2022-11" db="EMBL/GenBank/DDBJ databases">
        <authorList>
            <person name="Hyden B.L."/>
            <person name="Feng K."/>
            <person name="Yates T."/>
            <person name="Jawdy S."/>
            <person name="Smart L.B."/>
            <person name="Muchero W."/>
        </authorList>
    </citation>
    <scope>NUCLEOTIDE SEQUENCE</scope>
    <source>
        <tissue evidence="13">Shoot tip</tissue>
    </source>
</reference>
<name>A0A9Q0UCT6_9ROSI</name>
<reference evidence="13" key="2">
    <citation type="journal article" date="2023" name="Int. J. Mol. Sci.">
        <title>De Novo Assembly and Annotation of 11 Diverse Shrub Willow (Salix) Genomes Reveals Novel Gene Organization in Sex-Linked Regions.</title>
        <authorList>
            <person name="Hyden B."/>
            <person name="Feng K."/>
            <person name="Yates T.B."/>
            <person name="Jawdy S."/>
            <person name="Cereghino C."/>
            <person name="Smart L.B."/>
            <person name="Muchero W."/>
        </authorList>
    </citation>
    <scope>NUCLEOTIDE SEQUENCE</scope>
    <source>
        <tissue evidence="13">Shoot tip</tissue>
    </source>
</reference>
<sequence length="252" mass="28318">MEAAGTDSDGREFKSPDEMWLEHTGDNNKKTQWYRDGVAYWEGVEASVNGVLGGYGHVNDADVKGSEGFLQTLLAELFVDGGIDRHLVALDCGSGIGRITKNLLIRYFNEVDLLEPATNFYCVPLQEFTPDVGRYDVIWVQWCIGHLTDDDFVSFFNRAKIGLKPGGFFVLKENLARSGFVLDKEDRSITRSDSYFKGLFSRCGLHLYNSREQKGLPKELFAVKMYALTTDIPKKVTKARSKVKANRPGIIK</sequence>
<dbReference type="PANTHER" id="PTHR12753">
    <property type="entry name" value="AD-003 - RELATED"/>
    <property type="match status" value="1"/>
</dbReference>
<evidence type="ECO:0000256" key="3">
    <source>
        <dbReference type="ARBA" id="ARBA00022679"/>
    </source>
</evidence>
<comment type="catalytic activity">
    <reaction evidence="9">
        <text>N-terminal L-prolyl-L-prolyl-L-lysyl-[protein] + 2 S-adenosyl-L-methionine = N-terminal N,N-dimethyl-L-prolyl-L-prolyl-L-lysyl-[protein] + 2 S-adenosyl-L-homocysteine + 2 H(+)</text>
        <dbReference type="Rhea" id="RHEA:54736"/>
        <dbReference type="Rhea" id="RHEA-COMP:13787"/>
        <dbReference type="Rhea" id="RHEA-COMP:13974"/>
        <dbReference type="ChEBI" id="CHEBI:15378"/>
        <dbReference type="ChEBI" id="CHEBI:57856"/>
        <dbReference type="ChEBI" id="CHEBI:59789"/>
        <dbReference type="ChEBI" id="CHEBI:138059"/>
        <dbReference type="ChEBI" id="CHEBI:138318"/>
        <dbReference type="EC" id="2.1.1.244"/>
    </reaction>
</comment>
<keyword evidence="3" id="KW-0808">Transferase</keyword>
<protein>
    <recommendedName>
        <fullName evidence="6">Alpha N-terminal protein methyltransferase 1</fullName>
        <ecNumber evidence="5">2.1.1.244</ecNumber>
    </recommendedName>
    <alternativeName>
        <fullName evidence="7">X-Pro-Lys N-terminal protein methyltransferase 1</fullName>
    </alternativeName>
</protein>
<dbReference type="GO" id="GO:0005737">
    <property type="term" value="C:cytoplasm"/>
    <property type="evidence" value="ECO:0007669"/>
    <property type="project" value="TreeGrafter"/>
</dbReference>
<dbReference type="GO" id="GO:0032259">
    <property type="term" value="P:methylation"/>
    <property type="evidence" value="ECO:0007669"/>
    <property type="project" value="UniProtKB-KW"/>
</dbReference>
<dbReference type="Pfam" id="PF05891">
    <property type="entry name" value="Methyltransf_PK"/>
    <property type="match status" value="1"/>
</dbReference>
<dbReference type="InterPro" id="IPR008576">
    <property type="entry name" value="MeTrfase_NTM1"/>
</dbReference>
<accession>A0A9Q0UCT6</accession>
<feature type="region of interest" description="Disordered" evidence="12">
    <location>
        <begin position="1"/>
        <end position="24"/>
    </location>
</feature>
<evidence type="ECO:0000256" key="11">
    <source>
        <dbReference type="PIRSR" id="PIRSR016958-1"/>
    </source>
</evidence>
<keyword evidence="14" id="KW-1185">Reference proteome</keyword>